<dbReference type="AlphaFoldDB" id="A0A4S4D2Q0"/>
<comment type="similarity">
    <text evidence="2">Belongs to the wax synthase family.</text>
</comment>
<feature type="transmembrane region" description="Helical" evidence="10">
    <location>
        <begin position="259"/>
        <end position="283"/>
    </location>
</feature>
<keyword evidence="7 10" id="KW-0472">Membrane</keyword>
<keyword evidence="13" id="KW-1185">Reference proteome</keyword>
<feature type="transmembrane region" description="Helical" evidence="10">
    <location>
        <begin position="74"/>
        <end position="102"/>
    </location>
</feature>
<comment type="caution">
    <text evidence="12">The sequence shown here is derived from an EMBL/GenBank/DDBJ whole genome shotgun (WGS) entry which is preliminary data.</text>
</comment>
<feature type="compositionally biased region" description="Polar residues" evidence="9">
    <location>
        <begin position="134"/>
        <end position="146"/>
    </location>
</feature>
<organism evidence="12 13">
    <name type="scientific">Camellia sinensis var. sinensis</name>
    <name type="common">China tea</name>
    <dbReference type="NCBI Taxonomy" id="542762"/>
    <lineage>
        <taxon>Eukaryota</taxon>
        <taxon>Viridiplantae</taxon>
        <taxon>Streptophyta</taxon>
        <taxon>Embryophyta</taxon>
        <taxon>Tracheophyta</taxon>
        <taxon>Spermatophyta</taxon>
        <taxon>Magnoliopsida</taxon>
        <taxon>eudicotyledons</taxon>
        <taxon>Gunneridae</taxon>
        <taxon>Pentapetalae</taxon>
        <taxon>asterids</taxon>
        <taxon>Ericales</taxon>
        <taxon>Theaceae</taxon>
        <taxon>Camellia</taxon>
    </lineage>
</organism>
<feature type="region of interest" description="Disordered" evidence="9">
    <location>
        <begin position="128"/>
        <end position="147"/>
    </location>
</feature>
<dbReference type="InterPro" id="IPR044851">
    <property type="entry name" value="Wax_synthase"/>
</dbReference>
<keyword evidence="6" id="KW-0443">Lipid metabolism</keyword>
<evidence type="ECO:0000256" key="1">
    <source>
        <dbReference type="ARBA" id="ARBA00004141"/>
    </source>
</evidence>
<evidence type="ECO:0000256" key="4">
    <source>
        <dbReference type="ARBA" id="ARBA00022692"/>
    </source>
</evidence>
<feature type="transmembrane region" description="Helical" evidence="10">
    <location>
        <begin position="473"/>
        <end position="493"/>
    </location>
</feature>
<evidence type="ECO:0000259" key="11">
    <source>
        <dbReference type="Pfam" id="PF13813"/>
    </source>
</evidence>
<evidence type="ECO:0000256" key="2">
    <source>
        <dbReference type="ARBA" id="ARBA00007282"/>
    </source>
</evidence>
<reference evidence="12 13" key="1">
    <citation type="journal article" date="2018" name="Proc. Natl. Acad. Sci. U.S.A.">
        <title>Draft genome sequence of Camellia sinensis var. sinensis provides insights into the evolution of the tea genome and tea quality.</title>
        <authorList>
            <person name="Wei C."/>
            <person name="Yang H."/>
            <person name="Wang S."/>
            <person name="Zhao J."/>
            <person name="Liu C."/>
            <person name="Gao L."/>
            <person name="Xia E."/>
            <person name="Lu Y."/>
            <person name="Tai Y."/>
            <person name="She G."/>
            <person name="Sun J."/>
            <person name="Cao H."/>
            <person name="Tong W."/>
            <person name="Gao Q."/>
            <person name="Li Y."/>
            <person name="Deng W."/>
            <person name="Jiang X."/>
            <person name="Wang W."/>
            <person name="Chen Q."/>
            <person name="Zhang S."/>
            <person name="Li H."/>
            <person name="Wu J."/>
            <person name="Wang P."/>
            <person name="Li P."/>
            <person name="Shi C."/>
            <person name="Zheng F."/>
            <person name="Jian J."/>
            <person name="Huang B."/>
            <person name="Shan D."/>
            <person name="Shi M."/>
            <person name="Fang C."/>
            <person name="Yue Y."/>
            <person name="Li F."/>
            <person name="Li D."/>
            <person name="Wei S."/>
            <person name="Han B."/>
            <person name="Jiang C."/>
            <person name="Yin Y."/>
            <person name="Xia T."/>
            <person name="Zhang Z."/>
            <person name="Bennetzen J.L."/>
            <person name="Zhao S."/>
            <person name="Wan X."/>
        </authorList>
    </citation>
    <scope>NUCLEOTIDE SEQUENCE [LARGE SCALE GENOMIC DNA]</scope>
    <source>
        <strain evidence="13">cv. Shuchazao</strain>
        <tissue evidence="12">Leaf</tissue>
    </source>
</reference>
<feature type="transmembrane region" description="Helical" evidence="10">
    <location>
        <begin position="320"/>
        <end position="339"/>
    </location>
</feature>
<dbReference type="Pfam" id="PF13813">
    <property type="entry name" value="MBOAT_2"/>
    <property type="match status" value="1"/>
</dbReference>
<evidence type="ECO:0000256" key="8">
    <source>
        <dbReference type="ARBA" id="ARBA00023315"/>
    </source>
</evidence>
<keyword evidence="5 10" id="KW-1133">Transmembrane helix</keyword>
<dbReference type="GO" id="GO:0006629">
    <property type="term" value="P:lipid metabolic process"/>
    <property type="evidence" value="ECO:0007669"/>
    <property type="project" value="UniProtKB-KW"/>
</dbReference>
<gene>
    <name evidence="12" type="ORF">TEA_026379</name>
</gene>
<comment type="subcellular location">
    <subcellularLocation>
        <location evidence="1">Membrane</location>
        <topology evidence="1">Multi-pass membrane protein</topology>
    </subcellularLocation>
</comment>
<evidence type="ECO:0000313" key="12">
    <source>
        <dbReference type="EMBL" id="THF96387.1"/>
    </source>
</evidence>
<evidence type="ECO:0000256" key="9">
    <source>
        <dbReference type="SAM" id="MobiDB-lite"/>
    </source>
</evidence>
<evidence type="ECO:0000313" key="13">
    <source>
        <dbReference type="Proteomes" id="UP000306102"/>
    </source>
</evidence>
<keyword evidence="4 10" id="KW-0812">Transmembrane</keyword>
<feature type="transmembrane region" description="Helical" evidence="10">
    <location>
        <begin position="178"/>
        <end position="199"/>
    </location>
</feature>
<feature type="domain" description="Wax synthase" evidence="11">
    <location>
        <begin position="212"/>
        <end position="297"/>
    </location>
</feature>
<dbReference type="PANTHER" id="PTHR31595">
    <property type="entry name" value="LONG-CHAIN-ALCOHOL O-FATTY-ACYLTRANSFERASE 3-RELATED"/>
    <property type="match status" value="1"/>
</dbReference>
<keyword evidence="3" id="KW-0808">Transferase</keyword>
<sequence length="599" mass="68022">MEGEMSNYMKVWFEVLVSMCYCYLVTKIVPKGTIRLISFHPVVCLFLVLPLNLTSIHFGLTTAFFITWLANFKLLLLAFGVGPLSDPSLSLGQFFVVACLPIKIQQNRPTKPPPSLVKPLKNNHNLEKPLNGLRNGSPSPKTSKSGLKSPLNYATKALFSAFFLYLNNYYKEYLHPKLFQFCFVLYVYMGLEILLAVVATMAQVVLGSNVEAQFDEPYLSSSLRDFWGRRWNLMSSDILRLTIYNPLCSLATPVLGHKWAYILAIIGTFLVSGLMHELMFYYVGMRHTWGHTLFFLLQGLCLIVESSLKKFIGAWPLRRQISGPLIFGFVIITYIWLVMPNLLMFDVDVRANKEYEAVVTFFKDRWPPPILYSKHQLTCSGTTISTAKWHHREEQFEELLNHADQALAEEVESLEGQEENGIRFSHFCGRNVELQWKNLGLGGGLIVKHVTKPLSADKALVRSLVRLWEEGLLLMRCSIFFAVISWVCLLVWYGKAKAKTFVEAKLLPSVCSVLGEYIQRELDFGKVRRISPLSITLESCSIGPHNEEFSCGEVPTVKLQVLPFASLKRGKIVIDAVLSNPSFVSCAKEELYLVKNTFY</sequence>
<feature type="transmembrane region" description="Helical" evidence="10">
    <location>
        <begin position="289"/>
        <end position="308"/>
    </location>
</feature>
<feature type="transmembrane region" description="Helical" evidence="10">
    <location>
        <begin position="150"/>
        <end position="166"/>
    </location>
</feature>
<name>A0A4S4D2Q0_CAMSN</name>
<evidence type="ECO:0000256" key="10">
    <source>
        <dbReference type="SAM" id="Phobius"/>
    </source>
</evidence>
<dbReference type="GO" id="GO:0008374">
    <property type="term" value="F:O-acyltransferase activity"/>
    <property type="evidence" value="ECO:0007669"/>
    <property type="project" value="InterPro"/>
</dbReference>
<feature type="transmembrane region" description="Helical" evidence="10">
    <location>
        <begin position="42"/>
        <end position="68"/>
    </location>
</feature>
<dbReference type="PANTHER" id="PTHR31595:SF46">
    <property type="entry name" value="ACYL-COA--STEROL O-ACYLTRANSFERASE 1"/>
    <property type="match status" value="1"/>
</dbReference>
<evidence type="ECO:0000256" key="7">
    <source>
        <dbReference type="ARBA" id="ARBA00023136"/>
    </source>
</evidence>
<dbReference type="InterPro" id="IPR032805">
    <property type="entry name" value="Wax_synthase_dom"/>
</dbReference>
<feature type="transmembrane region" description="Helical" evidence="10">
    <location>
        <begin position="12"/>
        <end position="30"/>
    </location>
</feature>
<dbReference type="GO" id="GO:0016020">
    <property type="term" value="C:membrane"/>
    <property type="evidence" value="ECO:0007669"/>
    <property type="project" value="UniProtKB-SubCell"/>
</dbReference>
<evidence type="ECO:0000256" key="3">
    <source>
        <dbReference type="ARBA" id="ARBA00022679"/>
    </source>
</evidence>
<evidence type="ECO:0000256" key="5">
    <source>
        <dbReference type="ARBA" id="ARBA00022989"/>
    </source>
</evidence>
<accession>A0A4S4D2Q0</accession>
<proteinExistence type="inferred from homology"/>
<keyword evidence="8" id="KW-0012">Acyltransferase</keyword>
<evidence type="ECO:0000256" key="6">
    <source>
        <dbReference type="ARBA" id="ARBA00023098"/>
    </source>
</evidence>
<protein>
    <recommendedName>
        <fullName evidence="11">Wax synthase domain-containing protein</fullName>
    </recommendedName>
</protein>
<dbReference type="EMBL" id="SDRB02012938">
    <property type="protein sequence ID" value="THF96387.1"/>
    <property type="molecule type" value="Genomic_DNA"/>
</dbReference>
<dbReference type="Proteomes" id="UP000306102">
    <property type="component" value="Unassembled WGS sequence"/>
</dbReference>